<proteinExistence type="predicted"/>
<sequence>MEKWTLGGWKTSDSYYNYKNAFFTSGQGRKKIEEAVDFFVARRFAVDFVHKDDVYTRTSQMFYGSLSRRIALSGGFVVRVEKSDPRPVESSADSIIVQMIAYTHA</sequence>
<dbReference type="WBParaSite" id="nRc.2.0.1.t26546-RA">
    <property type="protein sequence ID" value="nRc.2.0.1.t26546-RA"/>
    <property type="gene ID" value="nRc.2.0.1.g26546"/>
</dbReference>
<protein>
    <submittedName>
        <fullName evidence="2">Uncharacterized protein</fullName>
    </submittedName>
</protein>
<keyword evidence="1" id="KW-1185">Reference proteome</keyword>
<accession>A0A915JKI2</accession>
<evidence type="ECO:0000313" key="1">
    <source>
        <dbReference type="Proteomes" id="UP000887565"/>
    </source>
</evidence>
<dbReference type="AlphaFoldDB" id="A0A915JKI2"/>
<organism evidence="1 2">
    <name type="scientific">Romanomermis culicivorax</name>
    <name type="common">Nematode worm</name>
    <dbReference type="NCBI Taxonomy" id="13658"/>
    <lineage>
        <taxon>Eukaryota</taxon>
        <taxon>Metazoa</taxon>
        <taxon>Ecdysozoa</taxon>
        <taxon>Nematoda</taxon>
        <taxon>Enoplea</taxon>
        <taxon>Dorylaimia</taxon>
        <taxon>Mermithida</taxon>
        <taxon>Mermithoidea</taxon>
        <taxon>Mermithidae</taxon>
        <taxon>Romanomermis</taxon>
    </lineage>
</organism>
<evidence type="ECO:0000313" key="2">
    <source>
        <dbReference type="WBParaSite" id="nRc.2.0.1.t26546-RA"/>
    </source>
</evidence>
<reference evidence="2" key="1">
    <citation type="submission" date="2022-11" db="UniProtKB">
        <authorList>
            <consortium name="WormBaseParasite"/>
        </authorList>
    </citation>
    <scope>IDENTIFICATION</scope>
</reference>
<dbReference type="Proteomes" id="UP000887565">
    <property type="component" value="Unplaced"/>
</dbReference>
<name>A0A915JKI2_ROMCU</name>